<dbReference type="InterPro" id="IPR024983">
    <property type="entry name" value="CHAT_dom"/>
</dbReference>
<evidence type="ECO:0000259" key="1">
    <source>
        <dbReference type="Pfam" id="PF12770"/>
    </source>
</evidence>
<accession>A0A9P7I0M4</accession>
<dbReference type="PANTHER" id="PTHR10098">
    <property type="entry name" value="RAPSYN-RELATED"/>
    <property type="match status" value="1"/>
</dbReference>
<dbReference type="InterPro" id="IPR011990">
    <property type="entry name" value="TPR-like_helical_dom_sf"/>
</dbReference>
<comment type="caution">
    <text evidence="2">The sequence shown here is derived from an EMBL/GenBank/DDBJ whole genome shotgun (WGS) entry which is preliminary data.</text>
</comment>
<dbReference type="AlphaFoldDB" id="A0A9P7I0M4"/>
<evidence type="ECO:0000313" key="3">
    <source>
        <dbReference type="Proteomes" id="UP000750502"/>
    </source>
</evidence>
<name>A0A9P7I0M4_9HYPO</name>
<dbReference type="PANTHER" id="PTHR10098:SF112">
    <property type="entry name" value="SLR0380 PROTEIN"/>
    <property type="match status" value="1"/>
</dbReference>
<feature type="domain" description="CHAT" evidence="1">
    <location>
        <begin position="891"/>
        <end position="1206"/>
    </location>
</feature>
<evidence type="ECO:0000313" key="2">
    <source>
        <dbReference type="EMBL" id="KAG5770588.1"/>
    </source>
</evidence>
<reference evidence="2" key="1">
    <citation type="journal article" date="2020" name="bioRxiv">
        <title>Historical genomics reveals the evolutionary mechanisms behind multiple outbreaks of the host-specific coffee wilt pathogen Fusarium xylarioides.</title>
        <authorList>
            <person name="Peck D."/>
            <person name="Nowell R.W."/>
            <person name="Flood J."/>
            <person name="Ryan M.J."/>
            <person name="Barraclough T.G."/>
        </authorList>
    </citation>
    <scope>NUCLEOTIDE SEQUENCE</scope>
    <source>
        <strain evidence="2">IMI 127659i</strain>
    </source>
</reference>
<proteinExistence type="predicted"/>
<organism evidence="2 3">
    <name type="scientific">Fusarium xylarioides</name>
    <dbReference type="NCBI Taxonomy" id="221167"/>
    <lineage>
        <taxon>Eukaryota</taxon>
        <taxon>Fungi</taxon>
        <taxon>Dikarya</taxon>
        <taxon>Ascomycota</taxon>
        <taxon>Pezizomycotina</taxon>
        <taxon>Sordariomycetes</taxon>
        <taxon>Hypocreomycetidae</taxon>
        <taxon>Hypocreales</taxon>
        <taxon>Nectriaceae</taxon>
        <taxon>Fusarium</taxon>
        <taxon>Fusarium fujikuroi species complex</taxon>
    </lineage>
</organism>
<dbReference type="Proteomes" id="UP000750502">
    <property type="component" value="Unassembled WGS sequence"/>
</dbReference>
<dbReference type="Pfam" id="PF12770">
    <property type="entry name" value="CHAT"/>
    <property type="match status" value="1"/>
</dbReference>
<keyword evidence="3" id="KW-1185">Reference proteome</keyword>
<reference evidence="2" key="2">
    <citation type="submission" date="2020-10" db="EMBL/GenBank/DDBJ databases">
        <authorList>
            <person name="Peck L.D."/>
            <person name="Nowell R.W."/>
            <person name="Flood J."/>
            <person name="Ryan M.J."/>
            <person name="Barraclough T.G."/>
        </authorList>
    </citation>
    <scope>NUCLEOTIDE SEQUENCE</scope>
    <source>
        <strain evidence="2">IMI 127659i</strain>
    </source>
</reference>
<protein>
    <recommendedName>
        <fullName evidence="1">CHAT domain-containing protein</fullName>
    </recommendedName>
</protein>
<sequence length="1208" mass="136760">MQPDVRNLSTVVYPSTELMFSLFKKSQENPEHTASSIELAQQALSVVTQDHDVTADFFNGLGCLYFFQYWGRRDMFTLKLAVETMQRAEKSLPSKHPHNAVYLSVMSNHLHSLFMKEGHIPHLELAISKGRQAVAICPDHPQKIGFIHNLGVLYETLYQTAQEDITKRISWAKDLIGKITENHPTRARHLLHLSCFLGERFRKQRLAEGIGCGDLDEAVTFASQAVEAAKKSIPPEQPAHFSFAQNLAIWLGERFQTHVNEKDLTDLINHCEYMFAISHRMRVDTRAGIANDLAVWYVWKHKTQRIGQSRQEPKPIDQAIRYFQNAMKLSTPGSECQMGYVSNYVDALRLRFEEKTVGLVECEINAHPDLEEAVSVGYQALEKNPQHSWRLKSLSSALGRRYQQYGNPEDIEKAIGLEKDSRPHESHFEQASRLNNLALFHGWRFERQLGNRDIEEAVFLAQKSLSATAKNSYDWATRNGNLGMWFGQQYSVTGILTDLNHAILHAGEALKAIPCDDTRRPRQMNNLAIWLGWKYDRWTLKPDEIPKTRAIKYLDDGIDLLEKACELAPDGHTDHIRSLNNLGKLLTWRFKELGHDDDIVRAIEVGQKAVSATPQQHGDRSRHLSNLADMYRLQGPDKNDAYRASIIKMLKEIMALDSSPPTHRINAVLENTSWLEDIQAWSDLSFVTESAVRLLPLASTRLVDRMDQHDILRRYTDLSSLAVASALEAGKSASTAIRLSESGRAIISGRQLNTRSDLTDLREAEPQLAEDFERLRNELDSPEKVSSFSTESAVSRVSHLNIVNRRLGEKVEEIRKVKGFENFLNAPSIEDLQLAAGPHGKIILINVSFRSDAFIISKDDITVCSLRRELRRELQQQTKNFSPRDQDISTTLSWLWDAIADPVLQRLGITETHWNGDVNSWPHICWIPTGLLCLMPLHAAGYHFDGSERTVLDRVVSSYSPSVKAILYTRQNVTRRAMRAPKAYKRAVLVSMPVTEGFWDLPFAEGETRSVEKVLRQRSSVLCERPNPPHRESVIEALPGCEYFHFAGHGVTDKLDPSQSGMLLRGGMRLTVSHLSETKLYQNPSFLAYLSACSTGRNRDEKLQDEGIHLIGACQLAGFQNVIGTLWAVSDEKCLTVARDVYKRLTAENSTSRSVANALHTAVRRLRDDDESYGYGTGRGELVYDSGAARTRVRRPDLWAAYIHTGFC</sequence>
<gene>
    <name evidence="2" type="ORF">H9Q72_002578</name>
</gene>
<dbReference type="OrthoDB" id="9991317at2759"/>
<dbReference type="Gene3D" id="1.25.40.10">
    <property type="entry name" value="Tetratricopeptide repeat domain"/>
    <property type="match status" value="3"/>
</dbReference>
<dbReference type="EMBL" id="JADFTT010000054">
    <property type="protein sequence ID" value="KAG5770588.1"/>
    <property type="molecule type" value="Genomic_DNA"/>
</dbReference>